<gene>
    <name evidence="2" type="ORF">SAMN05428963_107186</name>
</gene>
<sequence>MNADIVDLREFYASPLGHAAQRAVSAALGALWRPLPDERLVGLGYCLPYLDRFRADAERTLAFMPAAQGAIRWPVGGLSATAMVDAEDLPLADSSVDRILMAHSLEFAENPSNLLSECWRVLAPGGHVVIVVPNRRGVWSRFEHTPFGSGRPWSRSQLLSLLREAMFTACATREALLFPPFKRRSLLGLAATMERCGRDAWPIFSGVIVMEAKKQLYRGVPVASARRERQHVRAPVLAPQGLPS</sequence>
<dbReference type="STRING" id="1365950.SAMN05428963_107186"/>
<dbReference type="GO" id="GO:0032259">
    <property type="term" value="P:methylation"/>
    <property type="evidence" value="ECO:0007669"/>
    <property type="project" value="UniProtKB-KW"/>
</dbReference>
<dbReference type="CDD" id="cd02440">
    <property type="entry name" value="AdoMet_MTases"/>
    <property type="match status" value="1"/>
</dbReference>
<dbReference type="AlphaFoldDB" id="A0A1T4RQZ5"/>
<dbReference type="GO" id="GO:0008757">
    <property type="term" value="F:S-adenosylmethionine-dependent methyltransferase activity"/>
    <property type="evidence" value="ECO:0007669"/>
    <property type="project" value="InterPro"/>
</dbReference>
<dbReference type="InterPro" id="IPR013216">
    <property type="entry name" value="Methyltransf_11"/>
</dbReference>
<keyword evidence="3" id="KW-1185">Reference proteome</keyword>
<reference evidence="2 3" key="1">
    <citation type="submission" date="2017-02" db="EMBL/GenBank/DDBJ databases">
        <authorList>
            <person name="Peterson S.W."/>
        </authorList>
    </citation>
    <scope>NUCLEOTIDE SEQUENCE [LARGE SCALE GENOMIC DNA]</scope>
    <source>
        <strain evidence="2 3">USBA 369</strain>
    </source>
</reference>
<protein>
    <submittedName>
        <fullName evidence="2">Methyltransferase domain-containing protein</fullName>
    </submittedName>
</protein>
<dbReference type="Pfam" id="PF08241">
    <property type="entry name" value="Methyltransf_11"/>
    <property type="match status" value="1"/>
</dbReference>
<name>A0A1T4RQZ5_9HYPH</name>
<evidence type="ECO:0000313" key="3">
    <source>
        <dbReference type="Proteomes" id="UP000190135"/>
    </source>
</evidence>
<accession>A0A1T4RQZ5</accession>
<proteinExistence type="predicted"/>
<keyword evidence="2" id="KW-0808">Transferase</keyword>
<dbReference type="Proteomes" id="UP000190135">
    <property type="component" value="Unassembled WGS sequence"/>
</dbReference>
<feature type="domain" description="Methyltransferase type 11" evidence="1">
    <location>
        <begin position="83"/>
        <end position="130"/>
    </location>
</feature>
<dbReference type="EMBL" id="FUXL01000007">
    <property type="protein sequence ID" value="SKA18362.1"/>
    <property type="molecule type" value="Genomic_DNA"/>
</dbReference>
<evidence type="ECO:0000259" key="1">
    <source>
        <dbReference type="Pfam" id="PF08241"/>
    </source>
</evidence>
<dbReference type="OrthoDB" id="9800231at2"/>
<keyword evidence="2" id="KW-0489">Methyltransferase</keyword>
<evidence type="ECO:0000313" key="2">
    <source>
        <dbReference type="EMBL" id="SKA18362.1"/>
    </source>
</evidence>
<dbReference type="Gene3D" id="3.40.50.150">
    <property type="entry name" value="Vaccinia Virus protein VP39"/>
    <property type="match status" value="1"/>
</dbReference>
<dbReference type="RefSeq" id="WP_078708677.1">
    <property type="nucleotide sequence ID" value="NZ_FUXL01000007.1"/>
</dbReference>
<dbReference type="InterPro" id="IPR029063">
    <property type="entry name" value="SAM-dependent_MTases_sf"/>
</dbReference>
<organism evidence="2 3">
    <name type="scientific">Consotaella salsifontis</name>
    <dbReference type="NCBI Taxonomy" id="1365950"/>
    <lineage>
        <taxon>Bacteria</taxon>
        <taxon>Pseudomonadati</taxon>
        <taxon>Pseudomonadota</taxon>
        <taxon>Alphaproteobacteria</taxon>
        <taxon>Hyphomicrobiales</taxon>
        <taxon>Aurantimonadaceae</taxon>
        <taxon>Consotaella</taxon>
    </lineage>
</organism>
<dbReference type="SUPFAM" id="SSF53335">
    <property type="entry name" value="S-adenosyl-L-methionine-dependent methyltransferases"/>
    <property type="match status" value="1"/>
</dbReference>